<dbReference type="PANTHER" id="PTHR42913:SF9">
    <property type="entry name" value="SLR1591 PROTEIN"/>
    <property type="match status" value="1"/>
</dbReference>
<keyword evidence="2" id="KW-0285">Flavoprotein</keyword>
<keyword evidence="4" id="KW-0560">Oxidoreductase</keyword>
<dbReference type="SUPFAM" id="SSF51905">
    <property type="entry name" value="FAD/NAD(P)-binding domain"/>
    <property type="match status" value="2"/>
</dbReference>
<dbReference type="PRINTS" id="PR00368">
    <property type="entry name" value="FADPNR"/>
</dbReference>
<evidence type="ECO:0000256" key="3">
    <source>
        <dbReference type="ARBA" id="ARBA00022827"/>
    </source>
</evidence>
<evidence type="ECO:0000256" key="1">
    <source>
        <dbReference type="ARBA" id="ARBA00001974"/>
    </source>
</evidence>
<feature type="domain" description="FAD/NAD(P)-binding" evidence="6">
    <location>
        <begin position="27"/>
        <end position="348"/>
    </location>
</feature>
<evidence type="ECO:0000259" key="6">
    <source>
        <dbReference type="Pfam" id="PF07992"/>
    </source>
</evidence>
<keyword evidence="3" id="KW-0274">FAD</keyword>
<dbReference type="GO" id="GO:0019646">
    <property type="term" value="P:aerobic electron transport chain"/>
    <property type="evidence" value="ECO:0007669"/>
    <property type="project" value="TreeGrafter"/>
</dbReference>
<organism evidence="7">
    <name type="scientific">Craspedostauros australis</name>
    <dbReference type="NCBI Taxonomy" id="1486917"/>
    <lineage>
        <taxon>Eukaryota</taxon>
        <taxon>Sar</taxon>
        <taxon>Stramenopiles</taxon>
        <taxon>Ochrophyta</taxon>
        <taxon>Bacillariophyta</taxon>
        <taxon>Bacillariophyceae</taxon>
        <taxon>Bacillariophycidae</taxon>
        <taxon>Naviculales</taxon>
        <taxon>Naviculaceae</taxon>
        <taxon>Craspedostauros</taxon>
    </lineage>
</organism>
<protein>
    <recommendedName>
        <fullName evidence="6">FAD/NAD(P)-binding domain-containing protein</fullName>
    </recommendedName>
</protein>
<name>A0A7R9WN62_9STRA</name>
<dbReference type="InterPro" id="IPR051169">
    <property type="entry name" value="NADH-Q_oxidoreductase"/>
</dbReference>
<evidence type="ECO:0000256" key="4">
    <source>
        <dbReference type="ARBA" id="ARBA00023002"/>
    </source>
</evidence>
<evidence type="ECO:0000256" key="2">
    <source>
        <dbReference type="ARBA" id="ARBA00022630"/>
    </source>
</evidence>
<comment type="cofactor">
    <cofactor evidence="1">
        <name>FAD</name>
        <dbReference type="ChEBI" id="CHEBI:57692"/>
    </cofactor>
</comment>
<feature type="region of interest" description="Disordered" evidence="5">
    <location>
        <begin position="116"/>
        <end position="136"/>
    </location>
</feature>
<dbReference type="EMBL" id="HBEF01001451">
    <property type="protein sequence ID" value="CAD8328825.1"/>
    <property type="molecule type" value="Transcribed_RNA"/>
</dbReference>
<dbReference type="InterPro" id="IPR023753">
    <property type="entry name" value="FAD/NAD-binding_dom"/>
</dbReference>
<dbReference type="AlphaFoldDB" id="A0A7R9WN62"/>
<reference evidence="7" key="1">
    <citation type="submission" date="2021-01" db="EMBL/GenBank/DDBJ databases">
        <authorList>
            <person name="Corre E."/>
            <person name="Pelletier E."/>
            <person name="Niang G."/>
            <person name="Scheremetjew M."/>
            <person name="Finn R."/>
            <person name="Kale V."/>
            <person name="Holt S."/>
            <person name="Cochrane G."/>
            <person name="Meng A."/>
            <person name="Brown T."/>
            <person name="Cohen L."/>
        </authorList>
    </citation>
    <scope>NUCLEOTIDE SEQUENCE</scope>
    <source>
        <strain evidence="7">CCMP3328</strain>
    </source>
</reference>
<dbReference type="Pfam" id="PF07992">
    <property type="entry name" value="Pyr_redox_2"/>
    <property type="match status" value="1"/>
</dbReference>
<dbReference type="GO" id="GO:0003955">
    <property type="term" value="F:NAD(P)H dehydrogenase (quinone) activity"/>
    <property type="evidence" value="ECO:0007669"/>
    <property type="project" value="TreeGrafter"/>
</dbReference>
<dbReference type="PANTHER" id="PTHR42913">
    <property type="entry name" value="APOPTOSIS-INDUCING FACTOR 1"/>
    <property type="match status" value="1"/>
</dbReference>
<evidence type="ECO:0000256" key="5">
    <source>
        <dbReference type="SAM" id="MobiDB-lite"/>
    </source>
</evidence>
<gene>
    <name evidence="7" type="ORF">CAUS1442_LOCUS923</name>
</gene>
<dbReference type="InterPro" id="IPR036188">
    <property type="entry name" value="FAD/NAD-bd_sf"/>
</dbReference>
<evidence type="ECO:0000313" key="7">
    <source>
        <dbReference type="EMBL" id="CAD8328825.1"/>
    </source>
</evidence>
<feature type="compositionally biased region" description="Polar residues" evidence="5">
    <location>
        <begin position="123"/>
        <end position="136"/>
    </location>
</feature>
<sequence>MSSTFTSTTAAAAVAADGEDQNTAQKRLVLVGGGHAHAQVIKALKHRPESIHVTLIDRQMAASYSGMVPGCIADIYTPQETLLELAPLAKHLDHFHQATVVDIDLKQQVLHIVPQDVARRSGENSNGENDDPTISSDETRYLLQSTPKDQTQTIPFDVLSLDIGSTSRGWRTIPGAKQYTLPTRPISNLVRQFQRWTQDIELQPRPIHVVIIGAGAAGIELSMSIYGRWKDLNADLKITLLNQDMQLLTEETDWCRWKLQSLLQQRNIHVIHNCTVQEVTQDAVIATNQDSIAYTHCVWSTGAEAHDLELHPLECTDRGWIKVTSALQSTSHPNVFAAGDCCHIVDGDAPPKAGVYAVRAGPVLSHNLMQACTTSSATTTLQSYEPQTDFLKLLVCGDGKALGFRFGIPLHGKWVMQLKDHIDQQFMDYIRMDEDRDATKQYDDDASRNALQRMDARDAAELLLTEDDGDDGDNDVDYLVAWHALREMVKDASYKQEVLDHVHEIGAARMDSLKGNAVTA</sequence>
<accession>A0A7R9WN62</accession>
<proteinExistence type="predicted"/>
<dbReference type="Gene3D" id="3.50.50.100">
    <property type="match status" value="1"/>
</dbReference>